<protein>
    <submittedName>
        <fullName evidence="1">Metallo-beta-lactamase family protein</fullName>
    </submittedName>
</protein>
<accession>A0A5C2HC99</accession>
<dbReference type="PANTHER" id="PTHR15032">
    <property type="entry name" value="N-ACYL-PHOSPHATIDYLETHANOLAMINE-HYDROLYZING PHOSPHOLIPASE D"/>
    <property type="match status" value="1"/>
</dbReference>
<name>A0A5C2HC99_9BACT</name>
<dbReference type="OrthoDB" id="9805728at2"/>
<dbReference type="AlphaFoldDB" id="A0A5C2HC99"/>
<reference evidence="2" key="1">
    <citation type="submission" date="2019-09" db="EMBL/GenBank/DDBJ databases">
        <title>Complete genome sequencing of four Arcobacter species reveals a diverse suite of mobile elements.</title>
        <authorList>
            <person name="On S.L.W."/>
            <person name="Miller W.G."/>
            <person name="Biggs P."/>
            <person name="Cornelius A."/>
            <person name="Vandamme P."/>
        </authorList>
    </citation>
    <scope>NUCLEOTIDE SEQUENCE [LARGE SCALE GENOMIC DNA]</scope>
    <source>
        <strain evidence="2">LMG 26638</strain>
    </source>
</reference>
<evidence type="ECO:0000313" key="2">
    <source>
        <dbReference type="Proteomes" id="UP000322726"/>
    </source>
</evidence>
<gene>
    <name evidence="1" type="ORF">APAC_1317</name>
</gene>
<dbReference type="Pfam" id="PF12706">
    <property type="entry name" value="Lactamase_B_2"/>
    <property type="match status" value="1"/>
</dbReference>
<dbReference type="PROSITE" id="PS51257">
    <property type="entry name" value="PROKAR_LIPOPROTEIN"/>
    <property type="match status" value="1"/>
</dbReference>
<dbReference type="InterPro" id="IPR001279">
    <property type="entry name" value="Metallo-B-lactamas"/>
</dbReference>
<proteinExistence type="predicted"/>
<dbReference type="Proteomes" id="UP000322726">
    <property type="component" value="Chromosome"/>
</dbReference>
<dbReference type="InterPro" id="IPR036866">
    <property type="entry name" value="RibonucZ/Hydroxyglut_hydro"/>
</dbReference>
<reference evidence="1 2" key="2">
    <citation type="submission" date="2019-09" db="EMBL/GenBank/DDBJ databases">
        <title>Complete genome sequencing of four Arcobacter species reveals a diverse suite of mobile elements.</title>
        <authorList>
            <person name="Miller W.G."/>
            <person name="Yee E."/>
            <person name="Bono J.L."/>
        </authorList>
    </citation>
    <scope>NUCLEOTIDE SEQUENCE [LARGE SCALE GENOMIC DNA]</scope>
    <source>
        <strain evidence="1 2">LMG 26638</strain>
    </source>
</reference>
<dbReference type="EMBL" id="CP035928">
    <property type="protein sequence ID" value="QEP34434.1"/>
    <property type="molecule type" value="Genomic_DNA"/>
</dbReference>
<dbReference type="Gene3D" id="3.60.15.10">
    <property type="entry name" value="Ribonuclease Z/Hydroxyacylglutathione hydrolase-like"/>
    <property type="match status" value="1"/>
</dbReference>
<dbReference type="RefSeq" id="WP_130233370.1">
    <property type="nucleotide sequence ID" value="NZ_BMEF01000027.1"/>
</dbReference>
<dbReference type="GO" id="GO:0005737">
    <property type="term" value="C:cytoplasm"/>
    <property type="evidence" value="ECO:0007669"/>
    <property type="project" value="TreeGrafter"/>
</dbReference>
<organism evidence="1 2">
    <name type="scientific">Malaciobacter pacificus</name>
    <dbReference type="NCBI Taxonomy" id="1080223"/>
    <lineage>
        <taxon>Bacteria</taxon>
        <taxon>Pseudomonadati</taxon>
        <taxon>Campylobacterota</taxon>
        <taxon>Epsilonproteobacteria</taxon>
        <taxon>Campylobacterales</taxon>
        <taxon>Arcobacteraceae</taxon>
        <taxon>Malaciobacter</taxon>
    </lineage>
</organism>
<dbReference type="KEGG" id="apai:APAC_1317"/>
<keyword evidence="2" id="KW-1185">Reference proteome</keyword>
<dbReference type="PANTHER" id="PTHR15032:SF4">
    <property type="entry name" value="N-ACYL-PHOSPHATIDYLETHANOLAMINE-HYDROLYZING PHOSPHOLIPASE D"/>
    <property type="match status" value="1"/>
</dbReference>
<evidence type="ECO:0000313" key="1">
    <source>
        <dbReference type="EMBL" id="QEP34434.1"/>
    </source>
</evidence>
<reference evidence="1 2" key="3">
    <citation type="submission" date="2019-09" db="EMBL/GenBank/DDBJ databases">
        <title>Taxonomic note: a critical rebuttal of the proposed division of the genus Arcobacter into six genera, emended descriptions of Arcobacter anaerophilus and the genus Arcobacter, and an assessment of genus-level boundaries for Epsilonproteobacteria using in silico genomic comparator tools.</title>
        <authorList>
            <person name="On S.L.W."/>
            <person name="Miller W.G."/>
            <person name="Biggs P."/>
            <person name="Cornelius A."/>
            <person name="Vandamme P."/>
        </authorList>
    </citation>
    <scope>NUCLEOTIDE SEQUENCE [LARGE SCALE GENOMIC DNA]</scope>
    <source>
        <strain evidence="1 2">LMG 26638</strain>
    </source>
</reference>
<sequence length="352" mass="40386">MKKILVLITLIGVVMIGCSYKNEKKYNSDYFQDGKFKNPEANMDSSFSGFLSNVWKFVSEKVDDQVPSENEIPIKKLTKDDIASMPNNSVTRLGHSTLLLKIDDKLILTDPVLSAQITPFPIFAPKSFHKYPIDTDDLPFIDAVIISHNHYDHLDEPTLLKLKDKVGTFYTTIGIKEHLISLGIDTMKIYELDWYQSITNKTIKLTATPAQHFSGRGLFDKNKTLWSSWVIKGSNINLYFSGDTGYFSGFKEISKRYGPFDMTFLEAGAYNKSWKEIHMMPSQTIQAHIDLNGKLLFPIHNSTFKLSMHPWYEPLEKVTTLAQEKGLNVIHPIMGEIIPLDRFYPTSRWWKE</sequence>
<dbReference type="SUPFAM" id="SSF56281">
    <property type="entry name" value="Metallo-hydrolase/oxidoreductase"/>
    <property type="match status" value="1"/>
</dbReference>